<feature type="domain" description="Quinolinate phosphoribosyl transferase N-terminal" evidence="11">
    <location>
        <begin position="26"/>
        <end position="109"/>
    </location>
</feature>
<evidence type="ECO:0000256" key="8">
    <source>
        <dbReference type="ARBA" id="ARBA00033102"/>
    </source>
</evidence>
<dbReference type="Gene3D" id="3.20.20.70">
    <property type="entry name" value="Aldolase class I"/>
    <property type="match status" value="1"/>
</dbReference>
<dbReference type="InterPro" id="IPR002638">
    <property type="entry name" value="Quinolinate_PRibosylTrfase_C"/>
</dbReference>
<accession>A0ABT2BN43</accession>
<evidence type="ECO:0000256" key="3">
    <source>
        <dbReference type="ARBA" id="ARBA00009400"/>
    </source>
</evidence>
<evidence type="ECO:0000256" key="2">
    <source>
        <dbReference type="ARBA" id="ARBA00004893"/>
    </source>
</evidence>
<evidence type="ECO:0000313" key="12">
    <source>
        <dbReference type="EMBL" id="MCS0609919.1"/>
    </source>
</evidence>
<dbReference type="InterPro" id="IPR022412">
    <property type="entry name" value="Quinolinate_PRibosylTrfase_N"/>
</dbReference>
<evidence type="ECO:0000256" key="1">
    <source>
        <dbReference type="ARBA" id="ARBA00003237"/>
    </source>
</evidence>
<evidence type="ECO:0000256" key="4">
    <source>
        <dbReference type="ARBA" id="ARBA00011944"/>
    </source>
</evidence>
<dbReference type="SUPFAM" id="SSF51690">
    <property type="entry name" value="Nicotinate/Quinolinate PRTase C-terminal domain-like"/>
    <property type="match status" value="1"/>
</dbReference>
<proteinExistence type="inferred from homology"/>
<dbReference type="PANTHER" id="PTHR32179">
    <property type="entry name" value="NICOTINATE-NUCLEOTIDE PYROPHOSPHORYLASE [CARBOXYLATING]"/>
    <property type="match status" value="1"/>
</dbReference>
<dbReference type="CDD" id="cd01572">
    <property type="entry name" value="QPRTase"/>
    <property type="match status" value="1"/>
</dbReference>
<evidence type="ECO:0000259" key="11">
    <source>
        <dbReference type="Pfam" id="PF02749"/>
    </source>
</evidence>
<dbReference type="Pfam" id="PF02749">
    <property type="entry name" value="QRPTase_N"/>
    <property type="match status" value="1"/>
</dbReference>
<dbReference type="GO" id="GO:0004514">
    <property type="term" value="F:nicotinate-nucleotide diphosphorylase (carboxylating) activity"/>
    <property type="evidence" value="ECO:0007669"/>
    <property type="project" value="UniProtKB-EC"/>
</dbReference>
<dbReference type="InterPro" id="IPR036068">
    <property type="entry name" value="Nicotinate_pribotase-like_C"/>
</dbReference>
<dbReference type="InterPro" id="IPR004393">
    <property type="entry name" value="NadC"/>
</dbReference>
<dbReference type="InterPro" id="IPR027277">
    <property type="entry name" value="NadC/ModD"/>
</dbReference>
<reference evidence="12 13" key="1">
    <citation type="submission" date="2022-08" db="EMBL/GenBank/DDBJ databases">
        <title>Reclassification of Massilia species as members of the genera Telluria, Duganella, Pseudoduganella, Mokoshia gen. nov. and Zemynaea gen. nov. using orthogonal and non-orthogonal genome-based approaches.</title>
        <authorList>
            <person name="Bowman J.P."/>
        </authorList>
    </citation>
    <scope>NUCLEOTIDE SEQUENCE [LARGE SCALE GENOMIC DNA]</scope>
    <source>
        <strain evidence="12 13">JCM 31607</strain>
    </source>
</reference>
<organism evidence="12 13">
    <name type="scientific">Massilia solisilvae</name>
    <dbReference type="NCBI Taxonomy" id="1811225"/>
    <lineage>
        <taxon>Bacteria</taxon>
        <taxon>Pseudomonadati</taxon>
        <taxon>Pseudomonadota</taxon>
        <taxon>Betaproteobacteria</taxon>
        <taxon>Burkholderiales</taxon>
        <taxon>Oxalobacteraceae</taxon>
        <taxon>Telluria group</taxon>
        <taxon>Massilia</taxon>
    </lineage>
</organism>
<evidence type="ECO:0000256" key="7">
    <source>
        <dbReference type="ARBA" id="ARBA00022679"/>
    </source>
</evidence>
<dbReference type="Gene3D" id="3.90.1170.20">
    <property type="entry name" value="Quinolinate phosphoribosyl transferase, N-terminal domain"/>
    <property type="match status" value="1"/>
</dbReference>
<comment type="caution">
    <text evidence="12">The sequence shown here is derived from an EMBL/GenBank/DDBJ whole genome shotgun (WGS) entry which is preliminary data.</text>
</comment>
<protein>
    <recommendedName>
        <fullName evidence="4">nicotinate-nucleotide diphosphorylase (carboxylating)</fullName>
        <ecNumber evidence="4">2.4.2.19</ecNumber>
    </recommendedName>
    <alternativeName>
        <fullName evidence="8">Quinolinate phosphoribosyltransferase [decarboxylating]</fullName>
    </alternativeName>
</protein>
<dbReference type="Pfam" id="PF01729">
    <property type="entry name" value="QRPTase_C"/>
    <property type="match status" value="1"/>
</dbReference>
<dbReference type="InterPro" id="IPR037128">
    <property type="entry name" value="Quinolinate_PRibosylTase_N_sf"/>
</dbReference>
<keyword evidence="5" id="KW-0662">Pyridine nucleotide biosynthesis</keyword>
<dbReference type="EMBL" id="JANUGV010000005">
    <property type="protein sequence ID" value="MCS0609919.1"/>
    <property type="molecule type" value="Genomic_DNA"/>
</dbReference>
<evidence type="ECO:0000313" key="13">
    <source>
        <dbReference type="Proteomes" id="UP001205861"/>
    </source>
</evidence>
<dbReference type="RefSeq" id="WP_258857545.1">
    <property type="nucleotide sequence ID" value="NZ_JANUGV010000005.1"/>
</dbReference>
<evidence type="ECO:0000256" key="5">
    <source>
        <dbReference type="ARBA" id="ARBA00022642"/>
    </source>
</evidence>
<comment type="function">
    <text evidence="1">Involved in the catabolism of quinolinic acid (QA).</text>
</comment>
<comment type="similarity">
    <text evidence="3 9">Belongs to the NadC/ModD family.</text>
</comment>
<dbReference type="NCBIfam" id="TIGR00078">
    <property type="entry name" value="nadC"/>
    <property type="match status" value="1"/>
</dbReference>
<keyword evidence="7 9" id="KW-0808">Transferase</keyword>
<dbReference type="PANTHER" id="PTHR32179:SF3">
    <property type="entry name" value="NICOTINATE-NUCLEOTIDE PYROPHOSPHORYLASE [CARBOXYLATING]"/>
    <property type="match status" value="1"/>
</dbReference>
<feature type="domain" description="Quinolinate phosphoribosyl transferase C-terminal" evidence="10">
    <location>
        <begin position="111"/>
        <end position="276"/>
    </location>
</feature>
<sequence length="292" mass="30858">MDQQFVQQVQADVRRALEEDVGSGDLTAALVPARQTACATIVCREDAVLCGQPWVMETLRQVAPSALAQWRVAEGGRCTPNQVVVEISGNARDLLTAERTCLNFLQTLSAVATNTARHVQAVAGTGAAILDTRKTIPGLRVAQKYAVRCGGGRNHRMGLHDAILIKENHIAAAGSLTAAYAAALHCGQQASFIQVEVETLGQLEEALSAGVKMVLLDNMPLERIRQAVRLAAGRCSLEISGGVTLARLPELAATGVDRISVGALIKDIRAIDFSMRFAAAPVQGAHSPALPA</sequence>
<dbReference type="EC" id="2.4.2.19" evidence="4"/>
<evidence type="ECO:0000259" key="10">
    <source>
        <dbReference type="Pfam" id="PF01729"/>
    </source>
</evidence>
<evidence type="ECO:0000256" key="6">
    <source>
        <dbReference type="ARBA" id="ARBA00022676"/>
    </source>
</evidence>
<dbReference type="SUPFAM" id="SSF54675">
    <property type="entry name" value="Nicotinate/Quinolinate PRTase N-terminal domain-like"/>
    <property type="match status" value="1"/>
</dbReference>
<comment type="pathway">
    <text evidence="2">Cofactor biosynthesis; NAD(+) biosynthesis; nicotinate D-ribonucleotide from quinolinate: step 1/1.</text>
</comment>
<dbReference type="PIRSF" id="PIRSF006250">
    <property type="entry name" value="NadC_ModD"/>
    <property type="match status" value="1"/>
</dbReference>
<dbReference type="InterPro" id="IPR013785">
    <property type="entry name" value="Aldolase_TIM"/>
</dbReference>
<dbReference type="Proteomes" id="UP001205861">
    <property type="component" value="Unassembled WGS sequence"/>
</dbReference>
<evidence type="ECO:0000256" key="9">
    <source>
        <dbReference type="PIRNR" id="PIRNR006250"/>
    </source>
</evidence>
<keyword evidence="6 9" id="KW-0328">Glycosyltransferase</keyword>
<gene>
    <name evidence="12" type="primary">nadC</name>
    <name evidence="12" type="ORF">NX773_17270</name>
</gene>
<name>A0ABT2BN43_9BURK</name>
<keyword evidence="13" id="KW-1185">Reference proteome</keyword>